<evidence type="ECO:0000313" key="2">
    <source>
        <dbReference type="EMBL" id="KAF7289357.1"/>
    </source>
</evidence>
<keyword evidence="3" id="KW-1185">Reference proteome</keyword>
<proteinExistence type="predicted"/>
<evidence type="ECO:0000256" key="1">
    <source>
        <dbReference type="SAM" id="MobiDB-lite"/>
    </source>
</evidence>
<evidence type="ECO:0000313" key="3">
    <source>
        <dbReference type="Proteomes" id="UP000636479"/>
    </source>
</evidence>
<organism evidence="2 3">
    <name type="scientific">Mycena indigotica</name>
    <dbReference type="NCBI Taxonomy" id="2126181"/>
    <lineage>
        <taxon>Eukaryota</taxon>
        <taxon>Fungi</taxon>
        <taxon>Dikarya</taxon>
        <taxon>Basidiomycota</taxon>
        <taxon>Agaricomycotina</taxon>
        <taxon>Agaricomycetes</taxon>
        <taxon>Agaricomycetidae</taxon>
        <taxon>Agaricales</taxon>
        <taxon>Marasmiineae</taxon>
        <taxon>Mycenaceae</taxon>
        <taxon>Mycena</taxon>
    </lineage>
</organism>
<dbReference type="OrthoDB" id="3011379at2759"/>
<dbReference type="EMBL" id="JACAZF010000017">
    <property type="protein sequence ID" value="KAF7289357.1"/>
    <property type="molecule type" value="Genomic_DNA"/>
</dbReference>
<accession>A0A8H6RYS7</accession>
<dbReference type="GeneID" id="59352903"/>
<feature type="compositionally biased region" description="Polar residues" evidence="1">
    <location>
        <begin position="1"/>
        <end position="20"/>
    </location>
</feature>
<dbReference type="AlphaFoldDB" id="A0A8H6RYS7"/>
<name>A0A8H6RYS7_9AGAR</name>
<reference evidence="2" key="1">
    <citation type="submission" date="2020-05" db="EMBL/GenBank/DDBJ databases">
        <title>Mycena genomes resolve the evolution of fungal bioluminescence.</title>
        <authorList>
            <person name="Tsai I.J."/>
        </authorList>
    </citation>
    <scope>NUCLEOTIDE SEQUENCE</scope>
    <source>
        <strain evidence="2">171206Taipei</strain>
    </source>
</reference>
<sequence>MQATSSSLSQPLGTPRSSQLPEPARSRYALHIALSPNAVPPVFIKHTYALLVSAIRLLAQDESSCRSYDCLYHIVHTRLPQPRTPYPKPFTREARFQEYAGRQEHPVCITNWIEKPETGVVTCGEVNSSRAKQDELGYLVPALNAALVESYEATFHSTDPSTQVLNRRAILGIMLCLTLYRELAHTWLKHLLRHVMSADELQQWKEPDMGDTFGGNAGEQIETLLFRGAMAFQFQAREDNEKPDRFDRINTMWFKHTADTPYYGPASDDVLRLYRTLAGLDTANQLGGIIDQFVKSIVRGGMVVLPTKEIAMARPKVKQETPLVYPIGCGTHTIN</sequence>
<comment type="caution">
    <text evidence="2">The sequence shown here is derived from an EMBL/GenBank/DDBJ whole genome shotgun (WGS) entry which is preliminary data.</text>
</comment>
<gene>
    <name evidence="2" type="ORF">MIND_01398000</name>
</gene>
<dbReference type="RefSeq" id="XP_037213388.1">
    <property type="nucleotide sequence ID" value="XM_037370387.1"/>
</dbReference>
<feature type="region of interest" description="Disordered" evidence="1">
    <location>
        <begin position="1"/>
        <end position="21"/>
    </location>
</feature>
<protein>
    <submittedName>
        <fullName evidence="2">Uncharacterized protein</fullName>
    </submittedName>
</protein>
<dbReference type="Proteomes" id="UP000636479">
    <property type="component" value="Unassembled WGS sequence"/>
</dbReference>